<dbReference type="AlphaFoldDB" id="A0A6G1D4C3"/>
<evidence type="ECO:0000313" key="2">
    <source>
        <dbReference type="Proteomes" id="UP000479710"/>
    </source>
</evidence>
<comment type="caution">
    <text evidence="1">The sequence shown here is derived from an EMBL/GenBank/DDBJ whole genome shotgun (WGS) entry which is preliminary data.</text>
</comment>
<name>A0A6G1D4C3_9ORYZ</name>
<accession>A0A6G1D4C3</accession>
<organism evidence="1 2">
    <name type="scientific">Oryza meyeriana var. granulata</name>
    <dbReference type="NCBI Taxonomy" id="110450"/>
    <lineage>
        <taxon>Eukaryota</taxon>
        <taxon>Viridiplantae</taxon>
        <taxon>Streptophyta</taxon>
        <taxon>Embryophyta</taxon>
        <taxon>Tracheophyta</taxon>
        <taxon>Spermatophyta</taxon>
        <taxon>Magnoliopsida</taxon>
        <taxon>Liliopsida</taxon>
        <taxon>Poales</taxon>
        <taxon>Poaceae</taxon>
        <taxon>BOP clade</taxon>
        <taxon>Oryzoideae</taxon>
        <taxon>Oryzeae</taxon>
        <taxon>Oryzinae</taxon>
        <taxon>Oryza</taxon>
        <taxon>Oryza meyeriana</taxon>
    </lineage>
</organism>
<dbReference type="EMBL" id="SPHZ02000007">
    <property type="protein sequence ID" value="KAF0907217.1"/>
    <property type="molecule type" value="Genomic_DNA"/>
</dbReference>
<keyword evidence="2" id="KW-1185">Reference proteome</keyword>
<reference evidence="1 2" key="1">
    <citation type="submission" date="2019-11" db="EMBL/GenBank/DDBJ databases">
        <title>Whole genome sequence of Oryza granulata.</title>
        <authorList>
            <person name="Li W."/>
        </authorList>
    </citation>
    <scope>NUCLEOTIDE SEQUENCE [LARGE SCALE GENOMIC DNA]</scope>
    <source>
        <strain evidence="2">cv. Menghai</strain>
        <tissue evidence="1">Leaf</tissue>
    </source>
</reference>
<protein>
    <submittedName>
        <fullName evidence="1">Uncharacterized protein</fullName>
    </submittedName>
</protein>
<dbReference type="Proteomes" id="UP000479710">
    <property type="component" value="Unassembled WGS sequence"/>
</dbReference>
<gene>
    <name evidence="1" type="ORF">E2562_015724</name>
</gene>
<proteinExistence type="predicted"/>
<sequence>MPLPPLRPARYTWASSASGPQLPRLGRPCSATWATELTGSSAPAGLPVLREREMLTAPQIHHHVPLRVVHCEKKPPTVVGTGQTPLEGDVIGEGERLQFPAAHQAGEAGGALGAGSEKEGHQPLVVVYVRVVPHGVVARSGSHDVSAGNNKKREK</sequence>
<evidence type="ECO:0000313" key="1">
    <source>
        <dbReference type="EMBL" id="KAF0907217.1"/>
    </source>
</evidence>